<dbReference type="GO" id="GO:0006508">
    <property type="term" value="P:proteolysis"/>
    <property type="evidence" value="ECO:0007669"/>
    <property type="project" value="UniProtKB-KW"/>
</dbReference>
<dbReference type="EMBL" id="JAHESC010000023">
    <property type="protein sequence ID" value="MBT1688125.1"/>
    <property type="molecule type" value="Genomic_DNA"/>
</dbReference>
<comment type="cofactor">
    <cofactor evidence="1">
        <name>Zn(2+)</name>
        <dbReference type="ChEBI" id="CHEBI:29105"/>
    </cofactor>
</comment>
<dbReference type="Proteomes" id="UP001319180">
    <property type="component" value="Unassembled WGS sequence"/>
</dbReference>
<dbReference type="InterPro" id="IPR024079">
    <property type="entry name" value="MetalloPept_cat_dom_sf"/>
</dbReference>
<evidence type="ECO:0000256" key="6">
    <source>
        <dbReference type="ARBA" id="ARBA00023049"/>
    </source>
</evidence>
<dbReference type="InterPro" id="IPR012962">
    <property type="entry name" value="Pept_M54_archaemetzincn"/>
</dbReference>
<protein>
    <submittedName>
        <fullName evidence="7">Archaemetzincin</fullName>
    </submittedName>
</protein>
<dbReference type="GO" id="GO:0008237">
    <property type="term" value="F:metallopeptidase activity"/>
    <property type="evidence" value="ECO:0007669"/>
    <property type="project" value="UniProtKB-KW"/>
</dbReference>
<dbReference type="Pfam" id="PF07998">
    <property type="entry name" value="Peptidase_M54"/>
    <property type="match status" value="1"/>
</dbReference>
<proteinExistence type="predicted"/>
<comment type="caution">
    <text evidence="7">The sequence shown here is derived from an EMBL/GenBank/DDBJ whole genome shotgun (WGS) entry which is preliminary data.</text>
</comment>
<reference evidence="7 8" key="1">
    <citation type="submission" date="2021-05" db="EMBL/GenBank/DDBJ databases">
        <title>A Polyphasic approach of four new species of the genus Ohtaekwangia: Ohtaekwangia histidinii sp. nov., Ohtaekwangia cretensis sp. nov., Ohtaekwangia indiensis sp. nov., Ohtaekwangia reichenbachii sp. nov. from diverse environment.</title>
        <authorList>
            <person name="Octaviana S."/>
        </authorList>
    </citation>
    <scope>NUCLEOTIDE SEQUENCE [LARGE SCALE GENOMIC DNA]</scope>
    <source>
        <strain evidence="7 8">PWU37</strain>
    </source>
</reference>
<accession>A0AAP2DCD5</accession>
<sequence length="222" mass="24954">MNTQVESLLNAGTKPLMVCILLSLLSCSTDKTVNVGIQPLENFDRSLTDTVLNVLANTYSVKVYVLKRKPLPQEAFIDVKTPRYRADKLISMAKEQKPDSLDHLVLLTDKDISTTKRDDLGRIKAPESKYSDWGVFGLGYRPGPSCIVSTYRLKNTDQRRFIERLKKVSMHELGHSLGLDHCESEHCVMRDAVETIKTIDGVDSKLCEPCRRKLGPYATPNA</sequence>
<dbReference type="GO" id="GO:0046872">
    <property type="term" value="F:metal ion binding"/>
    <property type="evidence" value="ECO:0007669"/>
    <property type="project" value="UniProtKB-KW"/>
</dbReference>
<evidence type="ECO:0000256" key="4">
    <source>
        <dbReference type="ARBA" id="ARBA00022801"/>
    </source>
</evidence>
<gene>
    <name evidence="7" type="ORF">KK078_16260</name>
</gene>
<evidence type="ECO:0000313" key="7">
    <source>
        <dbReference type="EMBL" id="MBT1688125.1"/>
    </source>
</evidence>
<evidence type="ECO:0000256" key="3">
    <source>
        <dbReference type="ARBA" id="ARBA00022723"/>
    </source>
</evidence>
<keyword evidence="8" id="KW-1185">Reference proteome</keyword>
<dbReference type="AlphaFoldDB" id="A0AAP2DCD5"/>
<dbReference type="CDD" id="cd11375">
    <property type="entry name" value="Peptidase_M54"/>
    <property type="match status" value="1"/>
</dbReference>
<keyword evidence="3" id="KW-0479">Metal-binding</keyword>
<dbReference type="Gene3D" id="3.40.390.10">
    <property type="entry name" value="Collagenase (Catalytic Domain)"/>
    <property type="match status" value="1"/>
</dbReference>
<dbReference type="SUPFAM" id="SSF55486">
    <property type="entry name" value="Metalloproteases ('zincins'), catalytic domain"/>
    <property type="match status" value="1"/>
</dbReference>
<keyword evidence="4" id="KW-0378">Hydrolase</keyword>
<dbReference type="RefSeq" id="WP_254091352.1">
    <property type="nucleotide sequence ID" value="NZ_JAHESC010000023.1"/>
</dbReference>
<dbReference type="PANTHER" id="PTHR15910:SF1">
    <property type="entry name" value="ARCHAEMETZINCIN-2"/>
    <property type="match status" value="1"/>
</dbReference>
<organism evidence="7 8">
    <name type="scientific">Dawidia soli</name>
    <dbReference type="NCBI Taxonomy" id="2782352"/>
    <lineage>
        <taxon>Bacteria</taxon>
        <taxon>Pseudomonadati</taxon>
        <taxon>Bacteroidota</taxon>
        <taxon>Cytophagia</taxon>
        <taxon>Cytophagales</taxon>
        <taxon>Chryseotaleaceae</taxon>
        <taxon>Dawidia</taxon>
    </lineage>
</organism>
<keyword evidence="2" id="KW-0645">Protease</keyword>
<evidence type="ECO:0000256" key="1">
    <source>
        <dbReference type="ARBA" id="ARBA00001947"/>
    </source>
</evidence>
<name>A0AAP2DCD5_9BACT</name>
<dbReference type="PANTHER" id="PTHR15910">
    <property type="entry name" value="ARCHAEMETZINCIN"/>
    <property type="match status" value="1"/>
</dbReference>
<keyword evidence="5" id="KW-0862">Zinc</keyword>
<evidence type="ECO:0000256" key="2">
    <source>
        <dbReference type="ARBA" id="ARBA00022670"/>
    </source>
</evidence>
<keyword evidence="6" id="KW-0482">Metalloprotease</keyword>
<evidence type="ECO:0000313" key="8">
    <source>
        <dbReference type="Proteomes" id="UP001319180"/>
    </source>
</evidence>
<evidence type="ECO:0000256" key="5">
    <source>
        <dbReference type="ARBA" id="ARBA00022833"/>
    </source>
</evidence>